<dbReference type="GO" id="GO:0006351">
    <property type="term" value="P:DNA-templated transcription"/>
    <property type="evidence" value="ECO:0007669"/>
    <property type="project" value="InterPro"/>
</dbReference>
<protein>
    <recommendedName>
        <fullName evidence="4">C2H2-type domain-containing protein</fullName>
    </recommendedName>
</protein>
<dbReference type="Proteomes" id="UP000789390">
    <property type="component" value="Unassembled WGS sequence"/>
</dbReference>
<comment type="caution">
    <text evidence="2">The sequence shown here is derived from an EMBL/GenBank/DDBJ whole genome shotgun (WGS) entry which is preliminary data.</text>
</comment>
<keyword evidence="3" id="KW-1185">Reference proteome</keyword>
<evidence type="ECO:0008006" key="4">
    <source>
        <dbReference type="Google" id="ProtNLM"/>
    </source>
</evidence>
<accession>A0A8J2WCV1</accession>
<reference evidence="2" key="1">
    <citation type="submission" date="2021-11" db="EMBL/GenBank/DDBJ databases">
        <authorList>
            <person name="Schell T."/>
        </authorList>
    </citation>
    <scope>NUCLEOTIDE SEQUENCE</scope>
    <source>
        <strain evidence="2">M5</strain>
    </source>
</reference>
<evidence type="ECO:0000256" key="1">
    <source>
        <dbReference type="SAM" id="MobiDB-lite"/>
    </source>
</evidence>
<gene>
    <name evidence="2" type="ORF">DGAL_LOCUS1601</name>
</gene>
<proteinExistence type="predicted"/>
<dbReference type="OrthoDB" id="284275at2759"/>
<dbReference type="EMBL" id="CAKKLH010000019">
    <property type="protein sequence ID" value="CAH0099462.1"/>
    <property type="molecule type" value="Genomic_DNA"/>
</dbReference>
<feature type="region of interest" description="Disordered" evidence="1">
    <location>
        <begin position="104"/>
        <end position="129"/>
    </location>
</feature>
<dbReference type="GO" id="GO:0006289">
    <property type="term" value="P:nucleotide-excision repair"/>
    <property type="evidence" value="ECO:0007669"/>
    <property type="project" value="InterPro"/>
</dbReference>
<dbReference type="InterPro" id="IPR012170">
    <property type="entry name" value="TFIIH_SSL1/p44"/>
</dbReference>
<dbReference type="PANTHER" id="PTHR12695">
    <property type="entry name" value="GENERAL TRANSCRIPTION FACTOR IIH SUBUNIT 2"/>
    <property type="match status" value="1"/>
</dbReference>
<name>A0A8J2WCV1_9CRUS</name>
<sequence>MDNLETDCLIHGLNDEELQHDQDIILVVIINKTCRSEFNGLNLTPALAGNNTLTSEIDSRRSSVRLAEKRMTLLDANDSRLTISTLRRSSTVKKVFKRAPALPLTTSEGNSKSKSSNIGKPSPNDRALDSAADHAPAYCICHIETETSCLMDNSSGYNCPQCGSRYCELPVECKQCGLTLVAALHLARSYHHLFHIKPFIERAKLPETTYCFECAKPFDESERMFTSVKPVIRLFVLTVTHLLEKYCTLAQLC</sequence>
<dbReference type="NCBIfam" id="TIGR00622">
    <property type="entry name" value="ssl1"/>
    <property type="match status" value="1"/>
</dbReference>
<evidence type="ECO:0000313" key="2">
    <source>
        <dbReference type="EMBL" id="CAH0099462.1"/>
    </source>
</evidence>
<dbReference type="GO" id="GO:0000439">
    <property type="term" value="C:transcription factor TFIIH core complex"/>
    <property type="evidence" value="ECO:0007669"/>
    <property type="project" value="InterPro"/>
</dbReference>
<organism evidence="2 3">
    <name type="scientific">Daphnia galeata</name>
    <dbReference type="NCBI Taxonomy" id="27404"/>
    <lineage>
        <taxon>Eukaryota</taxon>
        <taxon>Metazoa</taxon>
        <taxon>Ecdysozoa</taxon>
        <taxon>Arthropoda</taxon>
        <taxon>Crustacea</taxon>
        <taxon>Branchiopoda</taxon>
        <taxon>Diplostraca</taxon>
        <taxon>Cladocera</taxon>
        <taxon>Anomopoda</taxon>
        <taxon>Daphniidae</taxon>
        <taxon>Daphnia</taxon>
    </lineage>
</organism>
<dbReference type="GO" id="GO:0005675">
    <property type="term" value="C:transcription factor TFIIH holo complex"/>
    <property type="evidence" value="ECO:0007669"/>
    <property type="project" value="TreeGrafter"/>
</dbReference>
<dbReference type="PANTHER" id="PTHR12695:SF2">
    <property type="entry name" value="GENERAL TRANSCRIPTION FACTOR IIH SUBUNIT 2-RELATED"/>
    <property type="match status" value="1"/>
</dbReference>
<evidence type="ECO:0000313" key="3">
    <source>
        <dbReference type="Proteomes" id="UP000789390"/>
    </source>
</evidence>
<dbReference type="AlphaFoldDB" id="A0A8J2WCV1"/>
<feature type="compositionally biased region" description="Low complexity" evidence="1">
    <location>
        <begin position="107"/>
        <end position="124"/>
    </location>
</feature>
<dbReference type="GO" id="GO:0006357">
    <property type="term" value="P:regulation of transcription by RNA polymerase II"/>
    <property type="evidence" value="ECO:0007669"/>
    <property type="project" value="TreeGrafter"/>
</dbReference>